<evidence type="ECO:0000313" key="9">
    <source>
        <dbReference type="Proteomes" id="UP000218172"/>
    </source>
</evidence>
<evidence type="ECO:0000256" key="5">
    <source>
        <dbReference type="ARBA" id="ARBA00023163"/>
    </source>
</evidence>
<sequence>MSFLNEDEALIAAALNGSAYAWEKLVKRYEGRLYNYGLRLTGNASDAMDLLQEVFLGVYRNLHRFRGDAKFSSWLFRIAHNKAVDMNRRKRLMSTKSDSIDQDENGQIQLVDEDLRNRPEAKLLTKQQNNQILNMLESLPLQQRLIVELKFYQSQTFEEIAQGQGISTNTAKTRYYSALKKLKSESEKKHVLS</sequence>
<evidence type="ECO:0000259" key="7">
    <source>
        <dbReference type="Pfam" id="PF08281"/>
    </source>
</evidence>
<dbReference type="PANTHER" id="PTHR43133">
    <property type="entry name" value="RNA POLYMERASE ECF-TYPE SIGMA FACTO"/>
    <property type="match status" value="1"/>
</dbReference>
<reference evidence="9" key="1">
    <citation type="submission" date="2017-08" db="EMBL/GenBank/DDBJ databases">
        <title>A dynamic microbial community with high functional redundancy inhabits the cold, oxic subseafloor aquifer.</title>
        <authorList>
            <person name="Tully B.J."/>
            <person name="Wheat C.G."/>
            <person name="Glazer B.T."/>
            <person name="Huber J.A."/>
        </authorList>
    </citation>
    <scope>NUCLEOTIDE SEQUENCE [LARGE SCALE GENOMIC DNA]</scope>
</reference>
<proteinExistence type="inferred from homology"/>
<dbReference type="InterPro" id="IPR014284">
    <property type="entry name" value="RNA_pol_sigma-70_dom"/>
</dbReference>
<gene>
    <name evidence="8" type="ORF">COC19_04465</name>
</gene>
<dbReference type="InterPro" id="IPR013324">
    <property type="entry name" value="RNA_pol_sigma_r3/r4-like"/>
</dbReference>
<dbReference type="GO" id="GO:0003677">
    <property type="term" value="F:DNA binding"/>
    <property type="evidence" value="ECO:0007669"/>
    <property type="project" value="UniProtKB-KW"/>
</dbReference>
<evidence type="ECO:0000259" key="6">
    <source>
        <dbReference type="Pfam" id="PF04542"/>
    </source>
</evidence>
<accession>A0A2A4MPP1</accession>
<keyword evidence="4" id="KW-0238">DNA-binding</keyword>
<dbReference type="InterPro" id="IPR007627">
    <property type="entry name" value="RNA_pol_sigma70_r2"/>
</dbReference>
<dbReference type="Gene3D" id="1.10.1740.10">
    <property type="match status" value="1"/>
</dbReference>
<dbReference type="InterPro" id="IPR039425">
    <property type="entry name" value="RNA_pol_sigma-70-like"/>
</dbReference>
<keyword evidence="3" id="KW-0731">Sigma factor</keyword>
<comment type="caution">
    <text evidence="8">The sequence shown here is derived from an EMBL/GenBank/DDBJ whole genome shotgun (WGS) entry which is preliminary data.</text>
</comment>
<dbReference type="InterPro" id="IPR036388">
    <property type="entry name" value="WH-like_DNA-bd_sf"/>
</dbReference>
<comment type="similarity">
    <text evidence="1">Belongs to the sigma-70 factor family. ECF subfamily.</text>
</comment>
<dbReference type="GO" id="GO:0006352">
    <property type="term" value="P:DNA-templated transcription initiation"/>
    <property type="evidence" value="ECO:0007669"/>
    <property type="project" value="InterPro"/>
</dbReference>
<keyword evidence="2" id="KW-0805">Transcription regulation</keyword>
<evidence type="ECO:0000256" key="2">
    <source>
        <dbReference type="ARBA" id="ARBA00023015"/>
    </source>
</evidence>
<dbReference type="Pfam" id="PF04542">
    <property type="entry name" value="Sigma70_r2"/>
    <property type="match status" value="1"/>
</dbReference>
<dbReference type="SUPFAM" id="SSF88946">
    <property type="entry name" value="Sigma2 domain of RNA polymerase sigma factors"/>
    <property type="match status" value="1"/>
</dbReference>
<dbReference type="InterPro" id="IPR013249">
    <property type="entry name" value="RNA_pol_sigma70_r4_t2"/>
</dbReference>
<feature type="domain" description="RNA polymerase sigma factor 70 region 4 type 2" evidence="7">
    <location>
        <begin position="130"/>
        <end position="182"/>
    </location>
</feature>
<evidence type="ECO:0000313" key="8">
    <source>
        <dbReference type="EMBL" id="PCH61727.1"/>
    </source>
</evidence>
<dbReference type="Pfam" id="PF08281">
    <property type="entry name" value="Sigma70_r4_2"/>
    <property type="match status" value="1"/>
</dbReference>
<evidence type="ECO:0000256" key="4">
    <source>
        <dbReference type="ARBA" id="ARBA00023125"/>
    </source>
</evidence>
<dbReference type="PANTHER" id="PTHR43133:SF8">
    <property type="entry name" value="RNA POLYMERASE SIGMA FACTOR HI_1459-RELATED"/>
    <property type="match status" value="1"/>
</dbReference>
<organism evidence="8 9">
    <name type="scientific">SAR86 cluster bacterium</name>
    <dbReference type="NCBI Taxonomy" id="2030880"/>
    <lineage>
        <taxon>Bacteria</taxon>
        <taxon>Pseudomonadati</taxon>
        <taxon>Pseudomonadota</taxon>
        <taxon>Gammaproteobacteria</taxon>
        <taxon>SAR86 cluster</taxon>
    </lineage>
</organism>
<dbReference type="EMBL" id="NVQR01000062">
    <property type="protein sequence ID" value="PCH61727.1"/>
    <property type="molecule type" value="Genomic_DNA"/>
</dbReference>
<dbReference type="AlphaFoldDB" id="A0A2A4MPP1"/>
<name>A0A2A4MPP1_9GAMM</name>
<dbReference type="Gene3D" id="1.10.10.10">
    <property type="entry name" value="Winged helix-like DNA-binding domain superfamily/Winged helix DNA-binding domain"/>
    <property type="match status" value="1"/>
</dbReference>
<dbReference type="NCBIfam" id="TIGR02937">
    <property type="entry name" value="sigma70-ECF"/>
    <property type="match status" value="1"/>
</dbReference>
<dbReference type="Proteomes" id="UP000218172">
    <property type="component" value="Unassembled WGS sequence"/>
</dbReference>
<evidence type="ECO:0000256" key="3">
    <source>
        <dbReference type="ARBA" id="ARBA00023082"/>
    </source>
</evidence>
<dbReference type="InterPro" id="IPR013325">
    <property type="entry name" value="RNA_pol_sigma_r2"/>
</dbReference>
<evidence type="ECO:0000256" key="1">
    <source>
        <dbReference type="ARBA" id="ARBA00010641"/>
    </source>
</evidence>
<keyword evidence="5" id="KW-0804">Transcription</keyword>
<feature type="domain" description="RNA polymerase sigma-70 region 2" evidence="6">
    <location>
        <begin position="25"/>
        <end position="91"/>
    </location>
</feature>
<dbReference type="GO" id="GO:0016987">
    <property type="term" value="F:sigma factor activity"/>
    <property type="evidence" value="ECO:0007669"/>
    <property type="project" value="UniProtKB-KW"/>
</dbReference>
<dbReference type="SUPFAM" id="SSF88659">
    <property type="entry name" value="Sigma3 and sigma4 domains of RNA polymerase sigma factors"/>
    <property type="match status" value="1"/>
</dbReference>
<protein>
    <submittedName>
        <fullName evidence="8">RNA polymerase subunit sigma-70</fullName>
    </submittedName>
</protein>